<dbReference type="KEGG" id="ncs:NCAS_0C02120"/>
<dbReference type="OMA" id="CRSNESQ"/>
<dbReference type="OrthoDB" id="4070021at2759"/>
<dbReference type="AlphaFoldDB" id="G0VCJ2"/>
<accession>G0VCJ2</accession>
<dbReference type="InterPro" id="IPR018247">
    <property type="entry name" value="EF_Hand_1_Ca_BS"/>
</dbReference>
<evidence type="ECO:0000313" key="2">
    <source>
        <dbReference type="Proteomes" id="UP000001640"/>
    </source>
</evidence>
<reference key="2">
    <citation type="submission" date="2011-08" db="EMBL/GenBank/DDBJ databases">
        <title>Genome sequence of Naumovozyma castellii.</title>
        <authorList>
            <person name="Gordon J.L."/>
            <person name="Armisen D."/>
            <person name="Proux-Wera E."/>
            <person name="OhEigeartaigh S.S."/>
            <person name="Byrne K.P."/>
            <person name="Wolfe K.H."/>
        </authorList>
    </citation>
    <scope>NUCLEOTIDE SEQUENCE</scope>
    <source>
        <strain>Type strain:CBS 4309</strain>
    </source>
</reference>
<organism evidence="1 2">
    <name type="scientific">Naumovozyma castellii</name>
    <name type="common">Yeast</name>
    <name type="synonym">Saccharomyces castellii</name>
    <dbReference type="NCBI Taxonomy" id="27288"/>
    <lineage>
        <taxon>Eukaryota</taxon>
        <taxon>Fungi</taxon>
        <taxon>Dikarya</taxon>
        <taxon>Ascomycota</taxon>
        <taxon>Saccharomycotina</taxon>
        <taxon>Saccharomycetes</taxon>
        <taxon>Saccharomycetales</taxon>
        <taxon>Saccharomycetaceae</taxon>
        <taxon>Naumovozyma</taxon>
    </lineage>
</organism>
<dbReference type="InParanoid" id="G0VCJ2"/>
<proteinExistence type="predicted"/>
<dbReference type="GeneID" id="96902785"/>
<keyword evidence="2" id="KW-1185">Reference proteome</keyword>
<sequence>MSFFKLKRCRSNESQNANLDLSHYKRQKLIEDLGKLSLDDHPLTYDGYNDPSTSGTKELTNLTVLPNAVKFKPWKSLKRQIRHNKDDNDDDNDVDNSSSILFTKFIEMAKMESMQLVKWYDQEKLIYWVWWNWNNKLLDSCNSIDYDVDTDVDMDQDITDMDFDMDENI</sequence>
<reference evidence="1 2" key="1">
    <citation type="journal article" date="2011" name="Proc. Natl. Acad. Sci. U.S.A.">
        <title>Evolutionary erosion of yeast sex chromosomes by mating-type switching accidents.</title>
        <authorList>
            <person name="Gordon J.L."/>
            <person name="Armisen D."/>
            <person name="Proux-Wera E."/>
            <person name="Oheigeartaigh S.S."/>
            <person name="Byrne K.P."/>
            <person name="Wolfe K.H."/>
        </authorList>
    </citation>
    <scope>NUCLEOTIDE SEQUENCE [LARGE SCALE GENOMIC DNA]</scope>
    <source>
        <strain evidence="2">ATCC 76901 / BCRC 22586 / CBS 4309 / NBRC 1992 / NRRL Y-12630</strain>
    </source>
</reference>
<protein>
    <submittedName>
        <fullName evidence="1">Uncharacterized protein</fullName>
    </submittedName>
</protein>
<dbReference type="HOGENOM" id="CLU_1578933_0_0_1"/>
<dbReference type="EMBL" id="HE576754">
    <property type="protein sequence ID" value="CCC69202.1"/>
    <property type="molecule type" value="Genomic_DNA"/>
</dbReference>
<evidence type="ECO:0000313" key="1">
    <source>
        <dbReference type="EMBL" id="CCC69202.1"/>
    </source>
</evidence>
<dbReference type="Proteomes" id="UP000001640">
    <property type="component" value="Chromosome 3"/>
</dbReference>
<gene>
    <name evidence="1" type="primary">NCAS0C02120</name>
    <name evidence="1" type="ordered locus">NCAS_0C02120</name>
</gene>
<dbReference type="FunCoup" id="G0VCJ2">
    <property type="interactions" value="45"/>
</dbReference>
<name>G0VCJ2_NAUCA</name>
<dbReference type="PROSITE" id="PS00018">
    <property type="entry name" value="EF_HAND_1"/>
    <property type="match status" value="1"/>
</dbReference>
<dbReference type="RefSeq" id="XP_003675568.1">
    <property type="nucleotide sequence ID" value="XM_003675520.1"/>
</dbReference>